<dbReference type="InterPro" id="IPR025736">
    <property type="entry name" value="PucR_C-HTH_dom"/>
</dbReference>
<dbReference type="InterPro" id="IPR025751">
    <property type="entry name" value="RsbRD_N_dom"/>
</dbReference>
<proteinExistence type="inferred from homology"/>
<dbReference type="InterPro" id="IPR041522">
    <property type="entry name" value="CdaR_GGDEF"/>
</dbReference>
<sequence length="387" mass="40693">MTTHLASEPRAAALVLRLLGAVEPLADELTEAIFRDEAAYAHSTRLTRAQLRGAVHDNLCTLLVALQGRPMSLEAARAAGTLKAEQGIPLAALLHAFRLAGRFIWDRLLDAARVEGCEGDLLPVASDVWLVIDEFSSAAADAYRTVVEERTRQDAELRRGLLTGLLDGSAAGARGAEVLRLLGLDGLGPLVVVHTEGVRPKAAERLRAAGVTGVWLQQVHAWVGLLAGTAQQVADVLADGADGRIGVSRACDGPEGVPRAWRQAQLAARCVPVGADGCEVYGSSPVALLAAAAPEVGAEVAAGVLGGVLALPRAERSMLLDTLDAWFAAGGSTARAAERLHCHRNTVLYRVNRITELTGRHPADAVGSAELWIALRALRTVGGRPPR</sequence>
<dbReference type="InterPro" id="IPR051448">
    <property type="entry name" value="CdaR-like_regulators"/>
</dbReference>
<comment type="similarity">
    <text evidence="1">Belongs to the CdaR family.</text>
</comment>
<gene>
    <name evidence="5" type="ORF">ACFP3V_14335</name>
</gene>
<dbReference type="Pfam" id="PF17853">
    <property type="entry name" value="GGDEF_2"/>
    <property type="match status" value="1"/>
</dbReference>
<organism evidence="5 6">
    <name type="scientific">Streptacidiphilus monticola</name>
    <dbReference type="NCBI Taxonomy" id="2161674"/>
    <lineage>
        <taxon>Bacteria</taxon>
        <taxon>Bacillati</taxon>
        <taxon>Actinomycetota</taxon>
        <taxon>Actinomycetes</taxon>
        <taxon>Kitasatosporales</taxon>
        <taxon>Streptomycetaceae</taxon>
        <taxon>Streptacidiphilus</taxon>
    </lineage>
</organism>
<dbReference type="Gene3D" id="1.10.10.2840">
    <property type="entry name" value="PucR C-terminal helix-turn-helix domain"/>
    <property type="match status" value="1"/>
</dbReference>
<dbReference type="RefSeq" id="WP_380583382.1">
    <property type="nucleotide sequence ID" value="NZ_JBHSQJ010000056.1"/>
</dbReference>
<evidence type="ECO:0000256" key="1">
    <source>
        <dbReference type="ARBA" id="ARBA00006754"/>
    </source>
</evidence>
<feature type="domain" description="CdaR GGDEF-like" evidence="4">
    <location>
        <begin position="178"/>
        <end position="269"/>
    </location>
</feature>
<evidence type="ECO:0000259" key="4">
    <source>
        <dbReference type="Pfam" id="PF17853"/>
    </source>
</evidence>
<evidence type="ECO:0000259" key="2">
    <source>
        <dbReference type="Pfam" id="PF13556"/>
    </source>
</evidence>
<dbReference type="PANTHER" id="PTHR33744">
    <property type="entry name" value="CARBOHYDRATE DIACID REGULATOR"/>
    <property type="match status" value="1"/>
</dbReference>
<dbReference type="InterPro" id="IPR042070">
    <property type="entry name" value="PucR_C-HTH_sf"/>
</dbReference>
<dbReference type="EMBL" id="JBHSQJ010000056">
    <property type="protein sequence ID" value="MFC5908385.1"/>
    <property type="molecule type" value="Genomic_DNA"/>
</dbReference>
<keyword evidence="6" id="KW-1185">Reference proteome</keyword>
<protein>
    <submittedName>
        <fullName evidence="5">PucR family transcriptional regulator</fullName>
    </submittedName>
</protein>
<feature type="domain" description="PucR C-terminal helix-turn-helix" evidence="2">
    <location>
        <begin position="319"/>
        <end position="377"/>
    </location>
</feature>
<dbReference type="PANTHER" id="PTHR33744:SF1">
    <property type="entry name" value="DNA-BINDING TRANSCRIPTIONAL ACTIVATOR ADER"/>
    <property type="match status" value="1"/>
</dbReference>
<comment type="caution">
    <text evidence="5">The sequence shown here is derived from an EMBL/GenBank/DDBJ whole genome shotgun (WGS) entry which is preliminary data.</text>
</comment>
<evidence type="ECO:0000259" key="3">
    <source>
        <dbReference type="Pfam" id="PF14361"/>
    </source>
</evidence>
<accession>A0ABW1G0X2</accession>
<reference evidence="6" key="1">
    <citation type="journal article" date="2019" name="Int. J. Syst. Evol. Microbiol.">
        <title>The Global Catalogue of Microorganisms (GCM) 10K type strain sequencing project: providing services to taxonomists for standard genome sequencing and annotation.</title>
        <authorList>
            <consortium name="The Broad Institute Genomics Platform"/>
            <consortium name="The Broad Institute Genome Sequencing Center for Infectious Disease"/>
            <person name="Wu L."/>
            <person name="Ma J."/>
        </authorList>
    </citation>
    <scope>NUCLEOTIDE SEQUENCE [LARGE SCALE GENOMIC DNA]</scope>
    <source>
        <strain evidence="6">JCM 4816</strain>
    </source>
</reference>
<dbReference type="Proteomes" id="UP001596174">
    <property type="component" value="Unassembled WGS sequence"/>
</dbReference>
<dbReference type="Pfam" id="PF13556">
    <property type="entry name" value="HTH_30"/>
    <property type="match status" value="1"/>
</dbReference>
<name>A0ABW1G0X2_9ACTN</name>
<dbReference type="Pfam" id="PF14361">
    <property type="entry name" value="RsbRD_N"/>
    <property type="match status" value="1"/>
</dbReference>
<feature type="domain" description="RsbT co-antagonist protein RsbRD N-terminal" evidence="3">
    <location>
        <begin position="25"/>
        <end position="158"/>
    </location>
</feature>
<evidence type="ECO:0000313" key="6">
    <source>
        <dbReference type="Proteomes" id="UP001596174"/>
    </source>
</evidence>
<evidence type="ECO:0000313" key="5">
    <source>
        <dbReference type="EMBL" id="MFC5908385.1"/>
    </source>
</evidence>